<dbReference type="AlphaFoldDB" id="A0A1D6IJX0"/>
<sequence length="91" mass="9984">MVLSATALAAATSAFNCSRTCTVTTRQNFTPKPVIFNRCALTLEYLPFQTWLQSLHLILTFPPKPFPVLSSILAYLHNGFFSSSSGGTLQQ</sequence>
<evidence type="ECO:0000313" key="1">
    <source>
        <dbReference type="EMBL" id="ONM59725.1"/>
    </source>
</evidence>
<gene>
    <name evidence="1" type="ORF">ZEAMMB73_Zm00001d022169</name>
</gene>
<organism evidence="1">
    <name type="scientific">Zea mays</name>
    <name type="common">Maize</name>
    <dbReference type="NCBI Taxonomy" id="4577"/>
    <lineage>
        <taxon>Eukaryota</taxon>
        <taxon>Viridiplantae</taxon>
        <taxon>Streptophyta</taxon>
        <taxon>Embryophyta</taxon>
        <taxon>Tracheophyta</taxon>
        <taxon>Spermatophyta</taxon>
        <taxon>Magnoliopsida</taxon>
        <taxon>Liliopsida</taxon>
        <taxon>Poales</taxon>
        <taxon>Poaceae</taxon>
        <taxon>PACMAD clade</taxon>
        <taxon>Panicoideae</taxon>
        <taxon>Andropogonodae</taxon>
        <taxon>Andropogoneae</taxon>
        <taxon>Tripsacinae</taxon>
        <taxon>Zea</taxon>
    </lineage>
</organism>
<dbReference type="GO" id="GO:0000428">
    <property type="term" value="C:DNA-directed RNA polymerase complex"/>
    <property type="evidence" value="ECO:0007669"/>
    <property type="project" value="UniProtKB-KW"/>
</dbReference>
<proteinExistence type="predicted"/>
<accession>A0A1D6IJX0</accession>
<reference evidence="1" key="1">
    <citation type="submission" date="2015-12" db="EMBL/GenBank/DDBJ databases">
        <title>Update maize B73 reference genome by single molecule sequencing technologies.</title>
        <authorList>
            <consortium name="Maize Genome Sequencing Project"/>
            <person name="Ware D."/>
        </authorList>
    </citation>
    <scope>NUCLEOTIDE SEQUENCE [LARGE SCALE GENOMIC DNA]</scope>
    <source>
        <tissue evidence="1">Seedling</tissue>
    </source>
</reference>
<protein>
    <submittedName>
        <fullName evidence="1">DNA-directed RNA polymerase</fullName>
    </submittedName>
</protein>
<keyword evidence="1" id="KW-0804">Transcription</keyword>
<keyword evidence="1" id="KW-0240">DNA-directed RNA polymerase</keyword>
<name>A0A1D6IJX0_MAIZE</name>
<dbReference type="EMBL" id="CM007650">
    <property type="protein sequence ID" value="ONM59725.1"/>
    <property type="molecule type" value="Genomic_DNA"/>
</dbReference>